<dbReference type="FunFam" id="3.20.20.60:FF:000009">
    <property type="entry name" value="2-methylisocitrate lyase"/>
    <property type="match status" value="1"/>
</dbReference>
<reference evidence="6" key="1">
    <citation type="submission" date="2018-05" db="EMBL/GenBank/DDBJ databases">
        <authorList>
            <person name="Lanie J.A."/>
            <person name="Ng W.-L."/>
            <person name="Kazmierczak K.M."/>
            <person name="Andrzejewski T.M."/>
            <person name="Davidsen T.M."/>
            <person name="Wayne K.J."/>
            <person name="Tettelin H."/>
            <person name="Glass J.I."/>
            <person name="Rusch D."/>
            <person name="Podicherti R."/>
            <person name="Tsui H.-C.T."/>
            <person name="Winkler M.E."/>
        </authorList>
    </citation>
    <scope>NUCLEOTIDE SEQUENCE</scope>
</reference>
<dbReference type="InterPro" id="IPR040442">
    <property type="entry name" value="Pyrv_kinase-like_dom_sf"/>
</dbReference>
<comment type="similarity">
    <text evidence="2">Belongs to the isocitrate lyase/PEP mutase superfamily. Methylisocitrate lyase family.</text>
</comment>
<dbReference type="EMBL" id="UINC01055525">
    <property type="protein sequence ID" value="SVB74509.1"/>
    <property type="molecule type" value="Genomic_DNA"/>
</dbReference>
<keyword evidence="4" id="KW-0460">Magnesium</keyword>
<dbReference type="InterPro" id="IPR039556">
    <property type="entry name" value="ICL/PEPM"/>
</dbReference>
<dbReference type="InterPro" id="IPR015813">
    <property type="entry name" value="Pyrv/PenolPyrv_kinase-like_dom"/>
</dbReference>
<evidence type="ECO:0000256" key="3">
    <source>
        <dbReference type="ARBA" id="ARBA00022723"/>
    </source>
</evidence>
<dbReference type="Gene3D" id="3.20.20.60">
    <property type="entry name" value="Phosphoenolpyruvate-binding domains"/>
    <property type="match status" value="1"/>
</dbReference>
<accession>A0A382GHT1</accession>
<organism evidence="6">
    <name type="scientific">marine metagenome</name>
    <dbReference type="NCBI Taxonomy" id="408172"/>
    <lineage>
        <taxon>unclassified sequences</taxon>
        <taxon>metagenomes</taxon>
        <taxon>ecological metagenomes</taxon>
    </lineage>
</organism>
<keyword evidence="3" id="KW-0479">Metal-binding</keyword>
<dbReference type="PANTHER" id="PTHR42905">
    <property type="entry name" value="PHOSPHOENOLPYRUVATE CARBOXYLASE"/>
    <property type="match status" value="1"/>
</dbReference>
<dbReference type="PROSITE" id="PS00161">
    <property type="entry name" value="ISOCITRATE_LYASE"/>
    <property type="match status" value="1"/>
</dbReference>
<keyword evidence="5" id="KW-0456">Lyase</keyword>
<evidence type="ECO:0008006" key="7">
    <source>
        <dbReference type="Google" id="ProtNLM"/>
    </source>
</evidence>
<evidence type="ECO:0000256" key="2">
    <source>
        <dbReference type="ARBA" id="ARBA00009282"/>
    </source>
</evidence>
<dbReference type="GO" id="GO:0046872">
    <property type="term" value="F:metal ion binding"/>
    <property type="evidence" value="ECO:0007669"/>
    <property type="project" value="UniProtKB-KW"/>
</dbReference>
<dbReference type="SUPFAM" id="SSF51621">
    <property type="entry name" value="Phosphoenolpyruvate/pyruvate domain"/>
    <property type="match status" value="1"/>
</dbReference>
<dbReference type="GO" id="GO:0019629">
    <property type="term" value="P:propionate catabolic process, 2-methylcitrate cycle"/>
    <property type="evidence" value="ECO:0007669"/>
    <property type="project" value="InterPro"/>
</dbReference>
<dbReference type="GO" id="GO:0046421">
    <property type="term" value="F:methylisocitrate lyase activity"/>
    <property type="evidence" value="ECO:0007669"/>
    <property type="project" value="InterPro"/>
</dbReference>
<evidence type="ECO:0000256" key="5">
    <source>
        <dbReference type="ARBA" id="ARBA00023239"/>
    </source>
</evidence>
<dbReference type="CDD" id="cd00377">
    <property type="entry name" value="ICL_PEPM"/>
    <property type="match status" value="1"/>
</dbReference>
<evidence type="ECO:0000256" key="1">
    <source>
        <dbReference type="ARBA" id="ARBA00001946"/>
    </source>
</evidence>
<comment type="cofactor">
    <cofactor evidence="1">
        <name>Mg(2+)</name>
        <dbReference type="ChEBI" id="CHEBI:18420"/>
    </cofactor>
</comment>
<dbReference type="InterPro" id="IPR018523">
    <property type="entry name" value="Isocitrate_lyase_ph_CS"/>
</dbReference>
<gene>
    <name evidence="6" type="ORF">METZ01_LOCUS227363</name>
</gene>
<dbReference type="NCBIfam" id="TIGR02317">
    <property type="entry name" value="prpB"/>
    <property type="match status" value="1"/>
</dbReference>
<dbReference type="AlphaFoldDB" id="A0A382GHT1"/>
<evidence type="ECO:0000313" key="6">
    <source>
        <dbReference type="EMBL" id="SVB74509.1"/>
    </source>
</evidence>
<name>A0A382GHT1_9ZZZZ</name>
<dbReference type="PANTHER" id="PTHR42905:SF5">
    <property type="entry name" value="CARBOXYVINYL-CARBOXYPHOSPHONATE PHOSPHORYLMUTASE, CHLOROPLASTIC"/>
    <property type="match status" value="1"/>
</dbReference>
<dbReference type="Pfam" id="PF13714">
    <property type="entry name" value="PEP_mutase"/>
    <property type="match status" value="1"/>
</dbReference>
<proteinExistence type="inferred from homology"/>
<protein>
    <recommendedName>
        <fullName evidence="7">Methylisocitrate lyase</fullName>
    </recommendedName>
</protein>
<evidence type="ECO:0000256" key="4">
    <source>
        <dbReference type="ARBA" id="ARBA00022842"/>
    </source>
</evidence>
<sequence length="272" mass="30272">MMPGAHSPIIARIIEELGFDGIYISGAALSAELALPDIGLTSLSEVTQRGRQIARVSDLPAIIDADTGFGEALNVARTVQEFEELGLAGCHIEDQITNKRCGHLDNKILVEPEVMVQKIKAAVEVKKDQNFMIMARTDAKGVEGLTASIDRAKAYVDAGADAIFPEALAEPQEYEKFRTEIKVPLLANMTEFGKTPLYSKKQLQEFGYNIAIYPVTSLRLANKAVEDGFKQLKDEGTNAPIVDLMQTRKRLYKLLHYEDYNKFDQNLYNFKL</sequence>
<dbReference type="InterPro" id="IPR012695">
    <property type="entry name" value="PrpB"/>
</dbReference>